<feature type="signal peptide" evidence="1">
    <location>
        <begin position="1"/>
        <end position="27"/>
    </location>
</feature>
<sequence length="143" mass="14913">MQTSKTWVLGAALSLFALAAAPSPARAGDVSNAAVSCFVDTYAFDVPEVGTCSSIWRPGSADNPSTALFQVTGVGAGNYAYAWRNLENNTAPAGCGNAPYCQVTIYTDVYGDGQATLQVTITDLDTGAVRQAQATAFYYDGFT</sequence>
<dbReference type="EMBL" id="CP159925">
    <property type="protein sequence ID" value="XCO76768.1"/>
    <property type="molecule type" value="Genomic_DNA"/>
</dbReference>
<dbReference type="AlphaFoldDB" id="A0AAU8MZU9"/>
<name>A0AAU8MZU9_9GAMM</name>
<feature type="chain" id="PRO_5043358573" description="Secreted protein" evidence="1">
    <location>
        <begin position="28"/>
        <end position="143"/>
    </location>
</feature>
<evidence type="ECO:0000256" key="1">
    <source>
        <dbReference type="SAM" id="SignalP"/>
    </source>
</evidence>
<evidence type="ECO:0000313" key="2">
    <source>
        <dbReference type="EMBL" id="XCO76768.1"/>
    </source>
</evidence>
<evidence type="ECO:0008006" key="3">
    <source>
        <dbReference type="Google" id="ProtNLM"/>
    </source>
</evidence>
<dbReference type="RefSeq" id="WP_363799991.1">
    <property type="nucleotide sequence ID" value="NZ_CP159925.1"/>
</dbReference>
<reference evidence="2" key="1">
    <citation type="submission" date="2024-06" db="EMBL/GenBank/DDBJ databases">
        <authorList>
            <person name="Li S."/>
        </authorList>
    </citation>
    <scope>NUCLEOTIDE SEQUENCE</scope>
    <source>
        <strain evidence="2">SR10</strain>
    </source>
</reference>
<keyword evidence="1" id="KW-0732">Signal</keyword>
<gene>
    <name evidence="2" type="ORF">ABU614_08280</name>
</gene>
<proteinExistence type="predicted"/>
<protein>
    <recommendedName>
        <fullName evidence="3">Secreted protein</fullName>
    </recommendedName>
</protein>
<organism evidence="2">
    <name type="scientific">Lysobacter firmicutimachus</name>
    <dbReference type="NCBI Taxonomy" id="1792846"/>
    <lineage>
        <taxon>Bacteria</taxon>
        <taxon>Pseudomonadati</taxon>
        <taxon>Pseudomonadota</taxon>
        <taxon>Gammaproteobacteria</taxon>
        <taxon>Lysobacterales</taxon>
        <taxon>Lysobacteraceae</taxon>
        <taxon>Lysobacter</taxon>
    </lineage>
</organism>
<accession>A0AAU8MZU9</accession>